<organism evidence="3 4">
    <name type="scientific">Brenneria populi</name>
    <dbReference type="NCBI Taxonomy" id="1505588"/>
    <lineage>
        <taxon>Bacteria</taxon>
        <taxon>Pseudomonadati</taxon>
        <taxon>Pseudomonadota</taxon>
        <taxon>Gammaproteobacteria</taxon>
        <taxon>Enterobacterales</taxon>
        <taxon>Pectobacteriaceae</taxon>
        <taxon>Brenneria</taxon>
    </lineage>
</organism>
<reference evidence="3 4" key="1">
    <citation type="journal article" date="2017" name="Int. J. Syst. Evol. Microbiol.">
        <title>Brenneria populi subsp. brevivirga subsp. nov. isolated from symptomatic bark of Populus x euramericana canker, and description of Brenneria populi subsp. populi subsp. nov.</title>
        <authorList>
            <person name="Zheng M.H."/>
            <person name="Piao C.G."/>
            <person name="Xue H."/>
            <person name="Guo M.W."/>
            <person name="Li Y."/>
        </authorList>
    </citation>
    <scope>NUCLEOTIDE SEQUENCE [LARGE SCALE GENOMIC DNA]</scope>
    <source>
        <strain evidence="3 4">D9-5</strain>
    </source>
</reference>
<sequence>MACGMIKKNKYEIIAIFREELRRKTDIEIKLNDKSIITRITKVDFSEFHINISEKIQKNKIFGFILHSDCGKIEFSCALKRAYSQNCNNKFSFILPENIMVAQRRRHQRVLLQNDYDFSCYGRYKNGENYQFKIKDISNEGCALISENPNMKFLVSDAMLKNSILAFALYGEFTTNLTIKNVTTVNRIDTDGKCHIYYQISCQFNFKNPADKIKIEKLVMELIMENKRKKRVL</sequence>
<proteinExistence type="predicted"/>
<name>A0ABU6JT24_9GAMM</name>
<keyword evidence="4" id="KW-1185">Reference proteome</keyword>
<dbReference type="Pfam" id="PF07238">
    <property type="entry name" value="PilZ"/>
    <property type="match status" value="1"/>
</dbReference>
<evidence type="ECO:0000259" key="1">
    <source>
        <dbReference type="Pfam" id="PF07238"/>
    </source>
</evidence>
<accession>A0ABU6JT24</accession>
<comment type="caution">
    <text evidence="3">The sequence shown here is derived from an EMBL/GenBank/DDBJ whole genome shotgun (WGS) entry which is preliminary data.</text>
</comment>
<dbReference type="Proteomes" id="UP001309705">
    <property type="component" value="Unassembled WGS sequence"/>
</dbReference>
<evidence type="ECO:0000313" key="4">
    <source>
        <dbReference type="Proteomes" id="UP001309705"/>
    </source>
</evidence>
<evidence type="ECO:0000259" key="2">
    <source>
        <dbReference type="Pfam" id="PF22363"/>
    </source>
</evidence>
<dbReference type="Pfam" id="PF22363">
    <property type="entry name" value="MrkH_YcgR_like"/>
    <property type="match status" value="1"/>
</dbReference>
<dbReference type="EMBL" id="JAYWTM010000015">
    <property type="protein sequence ID" value="MEC5343929.1"/>
    <property type="molecule type" value="Genomic_DNA"/>
</dbReference>
<protein>
    <submittedName>
        <fullName evidence="3">PilZ domain-containing protein</fullName>
    </submittedName>
</protein>
<feature type="domain" description="MrkH-like YcgR-like" evidence="2">
    <location>
        <begin position="4"/>
        <end position="99"/>
    </location>
</feature>
<dbReference type="RefSeq" id="WP_327618818.1">
    <property type="nucleotide sequence ID" value="NZ_JAYWTM010000015.1"/>
</dbReference>
<dbReference type="InterPro" id="IPR009875">
    <property type="entry name" value="PilZ_domain"/>
</dbReference>
<evidence type="ECO:0000313" key="3">
    <source>
        <dbReference type="EMBL" id="MEC5343929.1"/>
    </source>
</evidence>
<feature type="domain" description="PilZ" evidence="1">
    <location>
        <begin position="103"/>
        <end position="220"/>
    </location>
</feature>
<dbReference type="Gene3D" id="2.40.10.220">
    <property type="entry name" value="predicted glycosyltransferase like domains"/>
    <property type="match status" value="1"/>
</dbReference>
<dbReference type="InterPro" id="IPR054375">
    <property type="entry name" value="MrkH_YcgR-like_dom"/>
</dbReference>
<gene>
    <name evidence="3" type="ORF">VSX58_15145</name>
</gene>